<comment type="similarity">
    <text evidence="4">Belongs to the mandelate racemase/muconate lactonizing enzyme family. MenC type 1 subfamily.</text>
</comment>
<evidence type="ECO:0000256" key="2">
    <source>
        <dbReference type="ARBA" id="ARBA00022842"/>
    </source>
</evidence>
<keyword evidence="7" id="KW-1185">Reference proteome</keyword>
<dbReference type="GO" id="GO:0000287">
    <property type="term" value="F:magnesium ion binding"/>
    <property type="evidence" value="ECO:0007669"/>
    <property type="project" value="UniProtKB-UniRule"/>
</dbReference>
<dbReference type="SUPFAM" id="SSF51604">
    <property type="entry name" value="Enolase C-terminal domain-like"/>
    <property type="match status" value="1"/>
</dbReference>
<dbReference type="EMBL" id="VUMG01000002">
    <property type="protein sequence ID" value="MSS45744.1"/>
    <property type="molecule type" value="Genomic_DNA"/>
</dbReference>
<feature type="binding site" evidence="4">
    <location>
        <position position="147"/>
    </location>
    <ligand>
        <name>Mg(2+)</name>
        <dbReference type="ChEBI" id="CHEBI:18420"/>
    </ligand>
</feature>
<dbReference type="InterPro" id="IPR013342">
    <property type="entry name" value="Mandelate_racemase_C"/>
</dbReference>
<evidence type="ECO:0000256" key="4">
    <source>
        <dbReference type="HAMAP-Rule" id="MF_00470"/>
    </source>
</evidence>
<dbReference type="HAMAP" id="MF_00470">
    <property type="entry name" value="MenC_1"/>
    <property type="match status" value="1"/>
</dbReference>
<protein>
    <recommendedName>
        <fullName evidence="4">o-succinylbenzoate synthase</fullName>
        <shortName evidence="4">OSB synthase</shortName>
        <shortName evidence="4">OSBS</shortName>
        <ecNumber evidence="4">4.2.1.113</ecNumber>
    </recommendedName>
    <alternativeName>
        <fullName evidence="4">4-(2'-carboxyphenyl)-4-oxybutyric acid synthase</fullName>
    </alternativeName>
    <alternativeName>
        <fullName evidence="4">o-succinylbenzoic acid synthase</fullName>
    </alternativeName>
</protein>
<gene>
    <name evidence="4" type="primary">menC</name>
    <name evidence="6" type="ORF">FYJ43_06750</name>
</gene>
<name>A0A7K0J714_9ACTN</name>
<dbReference type="SFLD" id="SFLDF00009">
    <property type="entry name" value="o-succinylbenzoate_synthase"/>
    <property type="match status" value="1"/>
</dbReference>
<dbReference type="InterPro" id="IPR010196">
    <property type="entry name" value="OSB_synthase_MenC1"/>
</dbReference>
<dbReference type="Gene3D" id="3.20.20.120">
    <property type="entry name" value="Enolase-like C-terminal domain"/>
    <property type="match status" value="1"/>
</dbReference>
<reference evidence="6 7" key="1">
    <citation type="submission" date="2019-08" db="EMBL/GenBank/DDBJ databases">
        <title>In-depth cultivation of the pig gut microbiome towards novel bacterial diversity and tailored functional studies.</title>
        <authorList>
            <person name="Wylensek D."/>
            <person name="Hitch T.C.A."/>
            <person name="Clavel T."/>
        </authorList>
    </citation>
    <scope>NUCLEOTIDE SEQUENCE [LARGE SCALE GENOMIC DNA]</scope>
    <source>
        <strain evidence="6 7">WCA-380-WT-3A</strain>
    </source>
</reference>
<dbReference type="SFLD" id="SFLDS00001">
    <property type="entry name" value="Enolase"/>
    <property type="match status" value="1"/>
</dbReference>
<dbReference type="Pfam" id="PF18374">
    <property type="entry name" value="Enolase_like_N"/>
    <property type="match status" value="1"/>
</dbReference>
<evidence type="ECO:0000259" key="5">
    <source>
        <dbReference type="SMART" id="SM00922"/>
    </source>
</evidence>
<comment type="caution">
    <text evidence="6">The sequence shown here is derived from an EMBL/GenBank/DDBJ whole genome shotgun (WGS) entry which is preliminary data.</text>
</comment>
<proteinExistence type="inferred from homology"/>
<evidence type="ECO:0000256" key="1">
    <source>
        <dbReference type="ARBA" id="ARBA00022723"/>
    </source>
</evidence>
<dbReference type="InterPro" id="IPR036849">
    <property type="entry name" value="Enolase-like_C_sf"/>
</dbReference>
<keyword evidence="2 4" id="KW-0460">Magnesium</keyword>
<comment type="cofactor">
    <cofactor evidence="4">
        <name>a divalent metal cation</name>
        <dbReference type="ChEBI" id="CHEBI:60240"/>
    </cofactor>
</comment>
<feature type="binding site" evidence="4">
    <location>
        <position position="198"/>
    </location>
    <ligand>
        <name>Mg(2+)</name>
        <dbReference type="ChEBI" id="CHEBI:18420"/>
    </ligand>
</feature>
<evidence type="ECO:0000313" key="7">
    <source>
        <dbReference type="Proteomes" id="UP000466104"/>
    </source>
</evidence>
<dbReference type="Proteomes" id="UP000466104">
    <property type="component" value="Unassembled WGS sequence"/>
</dbReference>
<feature type="binding site" evidence="4">
    <location>
        <position position="175"/>
    </location>
    <ligand>
        <name>Mg(2+)</name>
        <dbReference type="ChEBI" id="CHEBI:18420"/>
    </ligand>
</feature>
<accession>A0A7K0J714</accession>
<dbReference type="UniPathway" id="UPA00079"/>
<dbReference type="SMART" id="SM00922">
    <property type="entry name" value="MR_MLE"/>
    <property type="match status" value="1"/>
</dbReference>
<comment type="catalytic activity">
    <reaction evidence="4">
        <text>(1R,6R)-6-hydroxy-2-succinyl-cyclohexa-2,4-diene-1-carboxylate = 2-succinylbenzoate + H2O</text>
        <dbReference type="Rhea" id="RHEA:10196"/>
        <dbReference type="ChEBI" id="CHEBI:15377"/>
        <dbReference type="ChEBI" id="CHEBI:18325"/>
        <dbReference type="ChEBI" id="CHEBI:58689"/>
        <dbReference type="EC" id="4.2.1.113"/>
    </reaction>
</comment>
<dbReference type="AlphaFoldDB" id="A0A7K0J714"/>
<dbReference type="NCBIfam" id="NF002782">
    <property type="entry name" value="PRK02901.1"/>
    <property type="match status" value="1"/>
</dbReference>
<feature type="active site" description="Proton acceptor" evidence="4">
    <location>
        <position position="222"/>
    </location>
</feature>
<keyword evidence="4" id="KW-0474">Menaquinone biosynthesis</keyword>
<evidence type="ECO:0000256" key="3">
    <source>
        <dbReference type="ARBA" id="ARBA00023239"/>
    </source>
</evidence>
<dbReference type="SFLD" id="SFLDG00180">
    <property type="entry name" value="muconate_cycloisomerase"/>
    <property type="match status" value="1"/>
</dbReference>
<keyword evidence="3 4" id="KW-0456">Lyase</keyword>
<dbReference type="PANTHER" id="PTHR48073:SF2">
    <property type="entry name" value="O-SUCCINYLBENZOATE SYNTHASE"/>
    <property type="match status" value="1"/>
</dbReference>
<sequence>MNGLRAYRLDVPRLLADRGIDQIVAFTVPLTVRFRGIEVREGTLLHGPEGWGEWSPFWDYDPVESAAWLRAGIEGATQRLPAPRRDRVPINVTIPVVDTDRARTMAAESACKTAKVKVADPRSDLREDCQRVAAVREAMPDGAIRVDANAAWDVSTAVRAITELDAAAEGLEYVEQPCASVAELAQVRRKVTVPVAADESVRRAEDPLAVARAGAADLLVIKAQPLAGLSRALEVIDAAGLPVVVSSALDTSVGIGLATHLAAALPALDHACGLGTIRLFHGDVSASPLLPVDGYLVPRRGEVDVEIEEPDADLCPRWAQRLGLTVAALVERS</sequence>
<dbReference type="RefSeq" id="WP_326833402.1">
    <property type="nucleotide sequence ID" value="NZ_VUMG01000002.1"/>
</dbReference>
<comment type="pathway">
    <text evidence="4">Quinol/quinone metabolism; 1,4-dihydroxy-2-naphthoate biosynthesis; 1,4-dihydroxy-2-naphthoate from chorismate: step 4/7.</text>
</comment>
<dbReference type="PANTHER" id="PTHR48073">
    <property type="entry name" value="O-SUCCINYLBENZOATE SYNTHASE-RELATED"/>
    <property type="match status" value="1"/>
</dbReference>
<dbReference type="Pfam" id="PF13378">
    <property type="entry name" value="MR_MLE_C"/>
    <property type="match status" value="1"/>
</dbReference>
<feature type="active site" description="Proton donor" evidence="4">
    <location>
        <position position="117"/>
    </location>
</feature>
<comment type="function">
    <text evidence="4">Converts 2-succinyl-6-hydroxy-2,4-cyclohexadiene-1-carboxylate (SHCHC) to 2-succinylbenzoate (OSB).</text>
</comment>
<organism evidence="6 7">
    <name type="scientific">Cutibacterium porci</name>
    <dbReference type="NCBI Taxonomy" id="2605781"/>
    <lineage>
        <taxon>Bacteria</taxon>
        <taxon>Bacillati</taxon>
        <taxon>Actinomycetota</taxon>
        <taxon>Actinomycetes</taxon>
        <taxon>Propionibacteriales</taxon>
        <taxon>Propionibacteriaceae</taxon>
        <taxon>Cutibacterium</taxon>
    </lineage>
</organism>
<dbReference type="GO" id="GO:0009234">
    <property type="term" value="P:menaquinone biosynthetic process"/>
    <property type="evidence" value="ECO:0007669"/>
    <property type="project" value="UniProtKB-UniRule"/>
</dbReference>
<feature type="domain" description="Mandelate racemase/muconate lactonizing enzyme C-terminal" evidence="5">
    <location>
        <begin position="95"/>
        <end position="194"/>
    </location>
</feature>
<dbReference type="GO" id="GO:0043748">
    <property type="term" value="F:O-succinylbenzoate synthase activity"/>
    <property type="evidence" value="ECO:0007669"/>
    <property type="project" value="UniProtKB-EC"/>
</dbReference>
<comment type="pathway">
    <text evidence="4">Quinol/quinone metabolism; menaquinone biosynthesis.</text>
</comment>
<evidence type="ECO:0000313" key="6">
    <source>
        <dbReference type="EMBL" id="MSS45744.1"/>
    </source>
</evidence>
<dbReference type="InterPro" id="IPR029065">
    <property type="entry name" value="Enolase_C-like"/>
</dbReference>
<dbReference type="UniPathway" id="UPA01057">
    <property type="reaction ID" value="UER00165"/>
</dbReference>
<dbReference type="EC" id="4.2.1.113" evidence="4"/>
<keyword evidence="1 4" id="KW-0479">Metal-binding</keyword>
<dbReference type="CDD" id="cd03320">
    <property type="entry name" value="OSBS"/>
    <property type="match status" value="1"/>
</dbReference>